<dbReference type="PROSITE" id="PS01053">
    <property type="entry name" value="ARGINASE_1"/>
    <property type="match status" value="1"/>
</dbReference>
<keyword evidence="4 5" id="KW-0464">Manganese</keyword>
<dbReference type="CDD" id="cd11592">
    <property type="entry name" value="Agmatinase_PAH"/>
    <property type="match status" value="1"/>
</dbReference>
<evidence type="ECO:0000256" key="1">
    <source>
        <dbReference type="ARBA" id="ARBA00009227"/>
    </source>
</evidence>
<dbReference type="InterPro" id="IPR023696">
    <property type="entry name" value="Ureohydrolase_dom_sf"/>
</dbReference>
<dbReference type="Proteomes" id="UP000014760">
    <property type="component" value="Unassembled WGS sequence"/>
</dbReference>
<feature type="binding site" evidence="5">
    <location>
        <position position="128"/>
    </location>
    <ligand>
        <name>Mn(2+)</name>
        <dbReference type="ChEBI" id="CHEBI:29035"/>
        <label>1</label>
    </ligand>
</feature>
<dbReference type="InterPro" id="IPR005925">
    <property type="entry name" value="Agmatinase-rel"/>
</dbReference>
<dbReference type="PRINTS" id="PR00116">
    <property type="entry name" value="ARGINASE"/>
</dbReference>
<dbReference type="AlphaFoldDB" id="R7TUF1"/>
<reference evidence="8" key="3">
    <citation type="submission" date="2015-06" db="UniProtKB">
        <authorList>
            <consortium name="EnsemblMetazoa"/>
        </authorList>
    </citation>
    <scope>IDENTIFICATION</scope>
</reference>
<sequence length="328" mass="35608">MEAPRKLNRPITSNEMPRFGGIATMFRLPHQQDVEGLDACFVGVPFDTGASNRNGTRFGPRKIRAESVLVRVFNQETGADPYNSIQVADIGDVNFSPFDIKSACQSIKQGFDKIIANGCRPIVAGGDHTISYPILQSMKEKYGPIGLIHVDAHTDTYGPLNGFDIWHGNPFRLAVEEGLLDCDKVWQIGLRGSGHSAMDAKWGQERGFKAVPAFQCWNKSLLPLMKDIREKMGDTPVYISFDIDGLDPSVAPGTGTPEIGGLTSMQGLEIVRGCRGLNVVGGDVVEVSPPYDQNGATSVVAANLLFEMLCVLPGVKYTETAFSPAFQI</sequence>
<evidence type="ECO:0000313" key="9">
    <source>
        <dbReference type="Proteomes" id="UP000014760"/>
    </source>
</evidence>
<feature type="binding site" evidence="5">
    <location>
        <position position="155"/>
    </location>
    <ligand>
        <name>Mn(2+)</name>
        <dbReference type="ChEBI" id="CHEBI:29035"/>
        <label>1</label>
    </ligand>
</feature>
<feature type="binding site" evidence="5">
    <location>
        <position position="151"/>
    </location>
    <ligand>
        <name>Mn(2+)</name>
        <dbReference type="ChEBI" id="CHEBI:29035"/>
        <label>1</label>
    </ligand>
</feature>
<dbReference type="OrthoDB" id="9992747at2759"/>
<dbReference type="Pfam" id="PF00491">
    <property type="entry name" value="Arginase"/>
    <property type="match status" value="1"/>
</dbReference>
<evidence type="ECO:0000256" key="6">
    <source>
        <dbReference type="RuleBase" id="RU003684"/>
    </source>
</evidence>
<dbReference type="OMA" id="CIDAGFV"/>
<comment type="similarity">
    <text evidence="1">Belongs to the arginase family. Agmatinase subfamily.</text>
</comment>
<protein>
    <recommendedName>
        <fullName evidence="10">Agmatinase</fullName>
    </recommendedName>
</protein>
<dbReference type="PANTHER" id="PTHR11358:SF26">
    <property type="entry name" value="GUANIDINO ACID HYDROLASE, MITOCHONDRIAL"/>
    <property type="match status" value="1"/>
</dbReference>
<dbReference type="EMBL" id="KB308638">
    <property type="protein sequence ID" value="ELT97212.1"/>
    <property type="molecule type" value="Genomic_DNA"/>
</dbReference>
<evidence type="ECO:0000256" key="2">
    <source>
        <dbReference type="ARBA" id="ARBA00022723"/>
    </source>
</evidence>
<dbReference type="PIRSF" id="PIRSF036979">
    <property type="entry name" value="Arginase"/>
    <property type="match status" value="1"/>
</dbReference>
<keyword evidence="9" id="KW-1185">Reference proteome</keyword>
<accession>R7TUF1</accession>
<feature type="binding site" evidence="5">
    <location>
        <position position="242"/>
    </location>
    <ligand>
        <name>Mn(2+)</name>
        <dbReference type="ChEBI" id="CHEBI:29035"/>
        <label>1</label>
    </ligand>
</feature>
<evidence type="ECO:0000256" key="4">
    <source>
        <dbReference type="ARBA" id="ARBA00023211"/>
    </source>
</evidence>
<keyword evidence="3 6" id="KW-0378">Hydrolase</keyword>
<evidence type="ECO:0008006" key="10">
    <source>
        <dbReference type="Google" id="ProtNLM"/>
    </source>
</evidence>
<evidence type="ECO:0000256" key="5">
    <source>
        <dbReference type="PIRSR" id="PIRSR036979-1"/>
    </source>
</evidence>
<dbReference type="EnsemblMetazoa" id="CapteT153964">
    <property type="protein sequence ID" value="CapteP153964"/>
    <property type="gene ID" value="CapteG153964"/>
</dbReference>
<reference evidence="9" key="1">
    <citation type="submission" date="2012-12" db="EMBL/GenBank/DDBJ databases">
        <authorList>
            <person name="Hellsten U."/>
            <person name="Grimwood J."/>
            <person name="Chapman J.A."/>
            <person name="Shapiro H."/>
            <person name="Aerts A."/>
            <person name="Otillar R.P."/>
            <person name="Terry A.Y."/>
            <person name="Boore J.L."/>
            <person name="Simakov O."/>
            <person name="Marletaz F."/>
            <person name="Cho S.-J."/>
            <person name="Edsinger-Gonzales E."/>
            <person name="Havlak P."/>
            <person name="Kuo D.-H."/>
            <person name="Larsson T."/>
            <person name="Lv J."/>
            <person name="Arendt D."/>
            <person name="Savage R."/>
            <person name="Osoegawa K."/>
            <person name="de Jong P."/>
            <person name="Lindberg D.R."/>
            <person name="Seaver E.C."/>
            <person name="Weisblat D.A."/>
            <person name="Putnam N.H."/>
            <person name="Grigoriev I.V."/>
            <person name="Rokhsar D.S."/>
        </authorList>
    </citation>
    <scope>NUCLEOTIDE SEQUENCE</scope>
    <source>
        <strain evidence="9">I ESC-2004</strain>
    </source>
</reference>
<dbReference type="GO" id="GO:0008783">
    <property type="term" value="F:agmatinase activity"/>
    <property type="evidence" value="ECO:0007669"/>
    <property type="project" value="TreeGrafter"/>
</dbReference>
<organism evidence="7">
    <name type="scientific">Capitella teleta</name>
    <name type="common">Polychaete worm</name>
    <dbReference type="NCBI Taxonomy" id="283909"/>
    <lineage>
        <taxon>Eukaryota</taxon>
        <taxon>Metazoa</taxon>
        <taxon>Spiralia</taxon>
        <taxon>Lophotrochozoa</taxon>
        <taxon>Annelida</taxon>
        <taxon>Polychaeta</taxon>
        <taxon>Sedentaria</taxon>
        <taxon>Scolecida</taxon>
        <taxon>Capitellidae</taxon>
        <taxon>Capitella</taxon>
    </lineage>
</organism>
<dbReference type="Gene3D" id="3.40.800.10">
    <property type="entry name" value="Ureohydrolase domain"/>
    <property type="match status" value="1"/>
</dbReference>
<evidence type="ECO:0000256" key="3">
    <source>
        <dbReference type="ARBA" id="ARBA00022801"/>
    </source>
</evidence>
<dbReference type="GO" id="GO:0047971">
    <property type="term" value="F:guanidinobutyrase activity"/>
    <property type="evidence" value="ECO:0007669"/>
    <property type="project" value="UniProtKB-ARBA"/>
</dbReference>
<reference evidence="7 9" key="2">
    <citation type="journal article" date="2013" name="Nature">
        <title>Insights into bilaterian evolution from three spiralian genomes.</title>
        <authorList>
            <person name="Simakov O."/>
            <person name="Marletaz F."/>
            <person name="Cho S.J."/>
            <person name="Edsinger-Gonzales E."/>
            <person name="Havlak P."/>
            <person name="Hellsten U."/>
            <person name="Kuo D.H."/>
            <person name="Larsson T."/>
            <person name="Lv J."/>
            <person name="Arendt D."/>
            <person name="Savage R."/>
            <person name="Osoegawa K."/>
            <person name="de Jong P."/>
            <person name="Grimwood J."/>
            <person name="Chapman J.A."/>
            <person name="Shapiro H."/>
            <person name="Aerts A."/>
            <person name="Otillar R.P."/>
            <person name="Terry A.Y."/>
            <person name="Boore J.L."/>
            <person name="Grigoriev I.V."/>
            <person name="Lindberg D.R."/>
            <person name="Seaver E.C."/>
            <person name="Weisblat D.A."/>
            <person name="Putnam N.H."/>
            <person name="Rokhsar D.S."/>
        </authorList>
    </citation>
    <scope>NUCLEOTIDE SEQUENCE</scope>
    <source>
        <strain evidence="7 9">I ESC-2004</strain>
    </source>
</reference>
<name>R7TUF1_CAPTE</name>
<feature type="binding site" evidence="5">
    <location>
        <position position="153"/>
    </location>
    <ligand>
        <name>Mn(2+)</name>
        <dbReference type="ChEBI" id="CHEBI:29035"/>
        <label>1</label>
    </ligand>
</feature>
<dbReference type="SUPFAM" id="SSF52768">
    <property type="entry name" value="Arginase/deacetylase"/>
    <property type="match status" value="1"/>
</dbReference>
<dbReference type="PANTHER" id="PTHR11358">
    <property type="entry name" value="ARGINASE/AGMATINASE"/>
    <property type="match status" value="1"/>
</dbReference>
<dbReference type="PROSITE" id="PS51409">
    <property type="entry name" value="ARGINASE_2"/>
    <property type="match status" value="1"/>
</dbReference>
<gene>
    <name evidence="7" type="ORF">CAPTEDRAFT_153964</name>
</gene>
<evidence type="ECO:0000313" key="8">
    <source>
        <dbReference type="EnsemblMetazoa" id="CapteP153964"/>
    </source>
</evidence>
<dbReference type="InterPro" id="IPR020855">
    <property type="entry name" value="Ureohydrolase_Mn_BS"/>
</dbReference>
<dbReference type="FunFam" id="3.40.800.10:FF:000002">
    <property type="entry name" value="Agmatinase"/>
    <property type="match status" value="1"/>
</dbReference>
<dbReference type="GO" id="GO:0033389">
    <property type="term" value="P:putrescine biosynthetic process from arginine, via agmatine"/>
    <property type="evidence" value="ECO:0007669"/>
    <property type="project" value="TreeGrafter"/>
</dbReference>
<comment type="cofactor">
    <cofactor evidence="5">
        <name>Mn(2+)</name>
        <dbReference type="ChEBI" id="CHEBI:29035"/>
    </cofactor>
    <text evidence="5">Binds 2 manganese ions per subunit.</text>
</comment>
<dbReference type="GO" id="GO:0046872">
    <property type="term" value="F:metal ion binding"/>
    <property type="evidence" value="ECO:0007669"/>
    <property type="project" value="UniProtKB-KW"/>
</dbReference>
<dbReference type="STRING" id="283909.R7TUF1"/>
<keyword evidence="2 5" id="KW-0479">Metal-binding</keyword>
<feature type="binding site" evidence="5">
    <location>
        <position position="244"/>
    </location>
    <ligand>
        <name>Mn(2+)</name>
        <dbReference type="ChEBI" id="CHEBI:29035"/>
        <label>1</label>
    </ligand>
</feature>
<dbReference type="HOGENOM" id="CLU_039478_0_0_1"/>
<dbReference type="NCBIfam" id="TIGR01230">
    <property type="entry name" value="agmatinase"/>
    <property type="match status" value="1"/>
</dbReference>
<proteinExistence type="inferred from homology"/>
<evidence type="ECO:0000313" key="7">
    <source>
        <dbReference type="EMBL" id="ELT97212.1"/>
    </source>
</evidence>
<dbReference type="InterPro" id="IPR006035">
    <property type="entry name" value="Ureohydrolase"/>
</dbReference>
<dbReference type="EMBL" id="AMQN01002216">
    <property type="status" value="NOT_ANNOTATED_CDS"/>
    <property type="molecule type" value="Genomic_DNA"/>
</dbReference>